<organism evidence="3 4">
    <name type="scientific">Fusarium proliferatum (strain ET1)</name>
    <name type="common">Orchid endophyte fungus</name>
    <dbReference type="NCBI Taxonomy" id="1227346"/>
    <lineage>
        <taxon>Eukaryota</taxon>
        <taxon>Fungi</taxon>
        <taxon>Dikarya</taxon>
        <taxon>Ascomycota</taxon>
        <taxon>Pezizomycotina</taxon>
        <taxon>Sordariomycetes</taxon>
        <taxon>Hypocreomycetidae</taxon>
        <taxon>Hypocreales</taxon>
        <taxon>Nectriaceae</taxon>
        <taxon>Fusarium</taxon>
        <taxon>Fusarium fujikuroi species complex</taxon>
    </lineage>
</organism>
<name>A0A1L7VLH3_FUSPR</name>
<feature type="compositionally biased region" description="Basic and acidic residues" evidence="2">
    <location>
        <begin position="52"/>
        <end position="68"/>
    </location>
</feature>
<dbReference type="RefSeq" id="XP_031081339.1">
    <property type="nucleotide sequence ID" value="XM_031231288.1"/>
</dbReference>
<gene>
    <name evidence="3" type="ORF">FPRO_10334</name>
</gene>
<keyword evidence="1" id="KW-0175">Coiled coil</keyword>
<feature type="region of interest" description="Disordered" evidence="2">
    <location>
        <begin position="255"/>
        <end position="283"/>
    </location>
</feature>
<dbReference type="VEuPathDB" id="FungiDB:FPRO_10334"/>
<evidence type="ECO:0000256" key="1">
    <source>
        <dbReference type="SAM" id="Coils"/>
    </source>
</evidence>
<sequence>MQEETEEARRSMPISQGRDRFHLRQTDLPGSDRDFRPLTQREISSPAFPPSRDPDVADEGRFSNRGDSVDELPAGETPEDTGYYPDDDGYMPGDNEFAGHVEAEESSQMNPDLPSPRHATDIRPPLSQALATDEIAQVRREVDRLGKKLRASETERDRLIEEVKTHQAETNKVFRERHVEAIHELKATYEKQLQASRSESSKTIAALKSEHAEVIEALKAEFASFKSGLDDGLQAVRSEQAGLIKTLQEENERLRQSTQASAQTAEPTNVEETVDPEISEQRECSQDTESLASVLSRRPEGISFPTLGLRPPVVRLPASGDGTLAGRSRFAREGGFGDSAYKQF</sequence>
<evidence type="ECO:0000313" key="4">
    <source>
        <dbReference type="Proteomes" id="UP000183971"/>
    </source>
</evidence>
<dbReference type="EMBL" id="FJOF01000005">
    <property type="protein sequence ID" value="CZR40746.1"/>
    <property type="molecule type" value="Genomic_DNA"/>
</dbReference>
<evidence type="ECO:0000256" key="2">
    <source>
        <dbReference type="SAM" id="MobiDB-lite"/>
    </source>
</evidence>
<accession>A0A1L7VLH3</accession>
<proteinExistence type="predicted"/>
<feature type="region of interest" description="Disordered" evidence="2">
    <location>
        <begin position="1"/>
        <end position="122"/>
    </location>
</feature>
<dbReference type="GeneID" id="42055206"/>
<protein>
    <submittedName>
        <fullName evidence="3">Uncharacterized protein</fullName>
    </submittedName>
</protein>
<feature type="coiled-coil region" evidence="1">
    <location>
        <begin position="135"/>
        <end position="169"/>
    </location>
</feature>
<feature type="compositionally biased region" description="Polar residues" evidence="2">
    <location>
        <begin position="256"/>
        <end position="271"/>
    </location>
</feature>
<feature type="compositionally biased region" description="Basic and acidic residues" evidence="2">
    <location>
        <begin position="17"/>
        <end position="36"/>
    </location>
</feature>
<reference evidence="4" key="1">
    <citation type="journal article" date="2016" name="Genome Biol. Evol.">
        <title>Comparative 'omics' of the Fusarium fujikuroi species complex highlights differences in genetic potential and metabolite synthesis.</title>
        <authorList>
            <person name="Niehaus E.-M."/>
            <person name="Muensterkoetter M."/>
            <person name="Proctor R.H."/>
            <person name="Brown D.W."/>
            <person name="Sharon A."/>
            <person name="Idan Y."/>
            <person name="Oren-Young L."/>
            <person name="Sieber C.M."/>
            <person name="Novak O."/>
            <person name="Pencik A."/>
            <person name="Tarkowska D."/>
            <person name="Hromadova K."/>
            <person name="Freeman S."/>
            <person name="Maymon M."/>
            <person name="Elazar M."/>
            <person name="Youssef S.A."/>
            <person name="El-Shabrawy E.S.M."/>
            <person name="Shalaby A.B.A."/>
            <person name="Houterman P."/>
            <person name="Brock N.L."/>
            <person name="Burkhardt I."/>
            <person name="Tsavkelova E.A."/>
            <person name="Dickschat J.S."/>
            <person name="Galuszka P."/>
            <person name="Gueldener U."/>
            <person name="Tudzynski B."/>
        </authorList>
    </citation>
    <scope>NUCLEOTIDE SEQUENCE [LARGE SCALE GENOMIC DNA]</scope>
    <source>
        <strain evidence="4">ET1</strain>
    </source>
</reference>
<dbReference type="AlphaFoldDB" id="A0A1L7VLH3"/>
<feature type="compositionally biased region" description="Low complexity" evidence="2">
    <location>
        <begin position="80"/>
        <end position="94"/>
    </location>
</feature>
<feature type="region of interest" description="Disordered" evidence="2">
    <location>
        <begin position="309"/>
        <end position="344"/>
    </location>
</feature>
<evidence type="ECO:0000313" key="3">
    <source>
        <dbReference type="EMBL" id="CZR40746.1"/>
    </source>
</evidence>
<keyword evidence="4" id="KW-1185">Reference proteome</keyword>
<dbReference type="Proteomes" id="UP000183971">
    <property type="component" value="Unassembled WGS sequence"/>
</dbReference>
<comment type="caution">
    <text evidence="3">The sequence shown here is derived from an EMBL/GenBank/DDBJ whole genome shotgun (WGS) entry which is preliminary data.</text>
</comment>